<dbReference type="Proteomes" id="UP000799771">
    <property type="component" value="Unassembled WGS sequence"/>
</dbReference>
<dbReference type="OrthoDB" id="3776601at2759"/>
<feature type="domain" description="HNH nuclease" evidence="2">
    <location>
        <begin position="62"/>
        <end position="110"/>
    </location>
</feature>
<name>A0A6A5ZXI5_9PLEO</name>
<feature type="compositionally biased region" description="Basic and acidic residues" evidence="1">
    <location>
        <begin position="330"/>
        <end position="340"/>
    </location>
</feature>
<evidence type="ECO:0000259" key="2">
    <source>
        <dbReference type="Pfam" id="PF13391"/>
    </source>
</evidence>
<evidence type="ECO:0000313" key="3">
    <source>
        <dbReference type="EMBL" id="KAF2123624.1"/>
    </source>
</evidence>
<proteinExistence type="predicted"/>
<accession>A0A6A5ZXI5</accession>
<keyword evidence="4" id="KW-1185">Reference proteome</keyword>
<dbReference type="EMBL" id="ML977524">
    <property type="protein sequence ID" value="KAF2123624.1"/>
    <property type="molecule type" value="Genomic_DNA"/>
</dbReference>
<organism evidence="3 4">
    <name type="scientific">Dothidotthia symphoricarpi CBS 119687</name>
    <dbReference type="NCBI Taxonomy" id="1392245"/>
    <lineage>
        <taxon>Eukaryota</taxon>
        <taxon>Fungi</taxon>
        <taxon>Dikarya</taxon>
        <taxon>Ascomycota</taxon>
        <taxon>Pezizomycotina</taxon>
        <taxon>Dothideomycetes</taxon>
        <taxon>Pleosporomycetidae</taxon>
        <taxon>Pleosporales</taxon>
        <taxon>Dothidotthiaceae</taxon>
        <taxon>Dothidotthia</taxon>
    </lineage>
</organism>
<evidence type="ECO:0000256" key="1">
    <source>
        <dbReference type="SAM" id="MobiDB-lite"/>
    </source>
</evidence>
<dbReference type="Pfam" id="PF13391">
    <property type="entry name" value="HNH_2"/>
    <property type="match status" value="1"/>
</dbReference>
<gene>
    <name evidence="3" type="ORF">P153DRAFT_401791</name>
</gene>
<sequence length="456" mass="49773">MDDNSSGAPKLGPPKRSATDAASTSASKRSRTVNTGTSFSQSARTRIMTDSNYQCMNCEAFNVQVAHVFAQVDKNLNDYKNLSMTHLNGHSDFMNGVLLCPNCHKAYDRQWKPELLIVPKYLEFFIEAEKNAQAQGTRVPPTSDMYAEYCKVRDQALDMAKGGQYTLFIDADFLGPLSLRKVGEGKDAQWTGDPMAMLYRAMIASCQIVSPRGLPWKVHNQLATLKDLYRTGNDTLYARRDAGQGGGAGRSEDAAGQGEDAAGQGGDAAGHDRGTGAHPPAPPQAGPPSSTTLSPAHVDNNMNAHAVTGIQPPLSSCTTTPHKRQLRKREHTDDGPDCSRRSKCTKLEAGLTAEDTTHERTGLEHVWDLFLSSSDLLNPNQKCVDVDTPSVDMTAVDSLADAAPTPKLYNPDMDNKRFWRWEGRTSQDAAEYWKAVFVPLYAPRKVGEMADAGTCR</sequence>
<dbReference type="InterPro" id="IPR003615">
    <property type="entry name" value="HNH_nuc"/>
</dbReference>
<protein>
    <recommendedName>
        <fullName evidence="2">HNH nuclease domain-containing protein</fullName>
    </recommendedName>
</protein>
<dbReference type="GeneID" id="54412372"/>
<dbReference type="AlphaFoldDB" id="A0A6A5ZXI5"/>
<feature type="region of interest" description="Disordered" evidence="1">
    <location>
        <begin position="238"/>
        <end position="341"/>
    </location>
</feature>
<feature type="region of interest" description="Disordered" evidence="1">
    <location>
        <begin position="1"/>
        <end position="41"/>
    </location>
</feature>
<dbReference type="RefSeq" id="XP_033518018.1">
    <property type="nucleotide sequence ID" value="XM_033671940.1"/>
</dbReference>
<evidence type="ECO:0000313" key="4">
    <source>
        <dbReference type="Proteomes" id="UP000799771"/>
    </source>
</evidence>
<feature type="compositionally biased region" description="Low complexity" evidence="1">
    <location>
        <begin position="15"/>
        <end position="27"/>
    </location>
</feature>
<reference evidence="3" key="1">
    <citation type="journal article" date="2020" name="Stud. Mycol.">
        <title>101 Dothideomycetes genomes: a test case for predicting lifestyles and emergence of pathogens.</title>
        <authorList>
            <person name="Haridas S."/>
            <person name="Albert R."/>
            <person name="Binder M."/>
            <person name="Bloem J."/>
            <person name="Labutti K."/>
            <person name="Salamov A."/>
            <person name="Andreopoulos B."/>
            <person name="Baker S."/>
            <person name="Barry K."/>
            <person name="Bills G."/>
            <person name="Bluhm B."/>
            <person name="Cannon C."/>
            <person name="Castanera R."/>
            <person name="Culley D."/>
            <person name="Daum C."/>
            <person name="Ezra D."/>
            <person name="Gonzalez J."/>
            <person name="Henrissat B."/>
            <person name="Kuo A."/>
            <person name="Liang C."/>
            <person name="Lipzen A."/>
            <person name="Lutzoni F."/>
            <person name="Magnuson J."/>
            <person name="Mondo S."/>
            <person name="Nolan M."/>
            <person name="Ohm R."/>
            <person name="Pangilinan J."/>
            <person name="Park H.-J."/>
            <person name="Ramirez L."/>
            <person name="Alfaro M."/>
            <person name="Sun H."/>
            <person name="Tritt A."/>
            <person name="Yoshinaga Y."/>
            <person name="Zwiers L.-H."/>
            <person name="Turgeon B."/>
            <person name="Goodwin S."/>
            <person name="Spatafora J."/>
            <person name="Crous P."/>
            <person name="Grigoriev I."/>
        </authorList>
    </citation>
    <scope>NUCLEOTIDE SEQUENCE</scope>
    <source>
        <strain evidence="3">CBS 119687</strain>
    </source>
</reference>